<dbReference type="Proteomes" id="UP000515163">
    <property type="component" value="Unplaced"/>
</dbReference>
<evidence type="ECO:0000313" key="4">
    <source>
        <dbReference type="RefSeq" id="XP_031570772.1"/>
    </source>
</evidence>
<dbReference type="GO" id="GO:0005886">
    <property type="term" value="C:plasma membrane"/>
    <property type="evidence" value="ECO:0007669"/>
    <property type="project" value="TreeGrafter"/>
</dbReference>
<dbReference type="InParanoid" id="A0A6P8IV03"/>
<dbReference type="CDD" id="cd00104">
    <property type="entry name" value="KAZAL_FS"/>
    <property type="match status" value="1"/>
</dbReference>
<proteinExistence type="predicted"/>
<feature type="domain" description="Kazal-like" evidence="2">
    <location>
        <begin position="742"/>
        <end position="788"/>
    </location>
</feature>
<dbReference type="Pfam" id="PF23332">
    <property type="entry name" value="CC4_RECK"/>
    <property type="match status" value="2"/>
</dbReference>
<dbReference type="InterPro" id="IPR002350">
    <property type="entry name" value="Kazal_dom"/>
</dbReference>
<dbReference type="GO" id="GO:0008191">
    <property type="term" value="F:metalloendopeptidase inhibitor activity"/>
    <property type="evidence" value="ECO:0007669"/>
    <property type="project" value="InterPro"/>
</dbReference>
<dbReference type="InterPro" id="IPR056978">
    <property type="entry name" value="CC4_RECK"/>
</dbReference>
<dbReference type="Pfam" id="PF23298">
    <property type="entry name" value="FZ_RECK"/>
    <property type="match status" value="1"/>
</dbReference>
<dbReference type="Gene3D" id="3.30.60.30">
    <property type="match status" value="2"/>
</dbReference>
<evidence type="ECO:0000313" key="3">
    <source>
        <dbReference type="Proteomes" id="UP000515163"/>
    </source>
</evidence>
<feature type="chain" id="PRO_5027844085" evidence="1">
    <location>
        <begin position="17"/>
        <end position="975"/>
    </location>
</feature>
<evidence type="ECO:0000256" key="1">
    <source>
        <dbReference type="SAM" id="SignalP"/>
    </source>
</evidence>
<dbReference type="GO" id="GO:0030198">
    <property type="term" value="P:extracellular matrix organization"/>
    <property type="evidence" value="ECO:0007669"/>
    <property type="project" value="TreeGrafter"/>
</dbReference>
<dbReference type="InterPro" id="IPR056979">
    <property type="entry name" value="FZ_RECK"/>
</dbReference>
<gene>
    <name evidence="4" type="primary">LOC116305078</name>
</gene>
<dbReference type="FunCoup" id="A0A6P8IV03">
    <property type="interactions" value="641"/>
</dbReference>
<accession>A0A6P8IV03</accession>
<dbReference type="PANTHER" id="PTHR13487:SF3">
    <property type="entry name" value="REVERSION-INDUCING CYSTEINE-RICH PROTEIN WITH KAZAL MOTIFS"/>
    <property type="match status" value="1"/>
</dbReference>
<feature type="signal peptide" evidence="1">
    <location>
        <begin position="1"/>
        <end position="16"/>
    </location>
</feature>
<dbReference type="Pfam" id="PF07648">
    <property type="entry name" value="Kazal_2"/>
    <property type="match status" value="3"/>
</dbReference>
<dbReference type="GeneID" id="116305078"/>
<name>A0A6P8IV03_ACTTE</name>
<dbReference type="KEGG" id="aten:116305078"/>
<dbReference type="InterPro" id="IPR056977">
    <property type="entry name" value="FnI_RECK"/>
</dbReference>
<protein>
    <submittedName>
        <fullName evidence="4">Reversion-inducing cysteine-rich protein with Kazal motifs-like isoform X1</fullName>
    </submittedName>
</protein>
<dbReference type="InterPro" id="IPR036058">
    <property type="entry name" value="Kazal_dom_sf"/>
</dbReference>
<sequence>MRVLFSTLLLVQAVLSNQSDILCCKQTSGFKQCKSACNKFVSQTEVNLRLRALKELPKFCPGHLTKLWRCLNETNPGTRQYLESKLPNKAGVCCLMTSTSKCRRDCLNGNKQALNTSCSDIHLISCVTRHDATANCCQGASKSCIKACKLLLASQPASKNNLLHRVKKNCKMGGRHVFECAKKHESTTKNPDGYKQLKCCSIVKDPVCRESCQKGHLIKNLQEAMDYLTKACGSPLGKKENNAMWNCFLKVEGPTEIPFSEETISPLTGTPKMDGAKRHCCPKAASTNCFWLCVKMFKSRWSASQTYPEFDMKCAYQPSEVNLMNCLADVTKPCQLGCTGLNFCTNFNNRHTELFRSCDAKADSYAKSHMQHWSKGIINVPGMPILVQDIKKCLPDTWKAIACLLQIKPCSIKSHRSTICKSDCIEILQKCGNSSSYSNLKKVEEVCNKLSPNESNCISINSYLKPSKYKDVTDEVTHPCNPNPCEKNKMCDINRTCYAASLDGCEPHNCVPGCPLGDASNFLVRMGEYARVPVDSGREGCFRVCHCGGQSRLTSCTILNCVPRRDCPIKSQKELTKKEHGERFMVGCNFCACFAGELMCTKRQCLEPPSQIPDVETEGRPKRNQTPMFTGLPCGCDSKHNPVCASNGQTFPNLCIARCAGFKDSQPGSCESFDPCKNNPCSKGQRCLIDRKTCLTPTDSCNQYFCVQESSYCKDMQLEPVCDNEGQQHPNLCSIHFKGKQLAYKGFCKPYCSQPTKPLCGINGETYSSVCAATSSRVIVDYEGHCRAIGHQVVSISEGRCKDVKCPPLVPANCVGIHPPGACCPHCAAQIRILVSLTQLSINSEGLQDHYKPITLEHLLVALRRHVTTTECDLFGYQSIEGDLVILIKAITNKPTVLQIEACSLEAQRIEALINTGSPSFTSHVILSTLKAADTQTPSLSLRQTQASSTNHLHIPHLIICLLQTIIILKWSLRS</sequence>
<dbReference type="InterPro" id="IPR039016">
    <property type="entry name" value="RECK"/>
</dbReference>
<dbReference type="SMART" id="SM00280">
    <property type="entry name" value="KAZAL"/>
    <property type="match status" value="2"/>
</dbReference>
<keyword evidence="1" id="KW-0732">Signal</keyword>
<organism evidence="3 4">
    <name type="scientific">Actinia tenebrosa</name>
    <name type="common">Australian red waratah sea anemone</name>
    <dbReference type="NCBI Taxonomy" id="6105"/>
    <lineage>
        <taxon>Eukaryota</taxon>
        <taxon>Metazoa</taxon>
        <taxon>Cnidaria</taxon>
        <taxon>Anthozoa</taxon>
        <taxon>Hexacorallia</taxon>
        <taxon>Actiniaria</taxon>
        <taxon>Actiniidae</taxon>
        <taxon>Actinia</taxon>
    </lineage>
</organism>
<dbReference type="Pfam" id="PF25028">
    <property type="entry name" value="FnI_RECK"/>
    <property type="match status" value="1"/>
</dbReference>
<dbReference type="PANTHER" id="PTHR13487">
    <property type="entry name" value="SERINE PROTEASE INHIBITOR"/>
    <property type="match status" value="1"/>
</dbReference>
<dbReference type="OrthoDB" id="5956770at2759"/>
<dbReference type="SUPFAM" id="SSF100895">
    <property type="entry name" value="Kazal-type serine protease inhibitors"/>
    <property type="match status" value="3"/>
</dbReference>
<dbReference type="RefSeq" id="XP_031570772.1">
    <property type="nucleotide sequence ID" value="XM_031714912.1"/>
</dbReference>
<reference evidence="4" key="1">
    <citation type="submission" date="2025-08" db="UniProtKB">
        <authorList>
            <consortium name="RefSeq"/>
        </authorList>
    </citation>
    <scope>IDENTIFICATION</scope>
    <source>
        <tissue evidence="4">Tentacle</tissue>
    </source>
</reference>
<dbReference type="InterPro" id="IPR056976">
    <property type="entry name" value="EGF1_RECK"/>
</dbReference>
<dbReference type="AlphaFoldDB" id="A0A6P8IV03"/>
<dbReference type="Pfam" id="PF25027">
    <property type="entry name" value="EGF1_RECK"/>
    <property type="match status" value="1"/>
</dbReference>
<keyword evidence="3" id="KW-1185">Reference proteome</keyword>
<evidence type="ECO:0000259" key="2">
    <source>
        <dbReference type="PROSITE" id="PS51465"/>
    </source>
</evidence>
<dbReference type="PROSITE" id="PS51465">
    <property type="entry name" value="KAZAL_2"/>
    <property type="match status" value="2"/>
</dbReference>
<feature type="domain" description="Kazal-like" evidence="2">
    <location>
        <begin position="628"/>
        <end position="672"/>
    </location>
</feature>